<dbReference type="AlphaFoldDB" id="A0A0C2Y7Y7"/>
<sequence>MIHCLPSKHRETERFKKKRRNDRNVGNEGDMVGREQKWTALKKGSNCPGLIRLKKSQGPMAEVGRVVTVWVKYMGVTPDKIVLLVRGRNDARSS</sequence>
<reference evidence="2 3" key="1">
    <citation type="submission" date="2014-04" db="EMBL/GenBank/DDBJ databases">
        <authorList>
            <consortium name="DOE Joint Genome Institute"/>
            <person name="Kuo A."/>
            <person name="Gay G."/>
            <person name="Dore J."/>
            <person name="Kohler A."/>
            <person name="Nagy L.G."/>
            <person name="Floudas D."/>
            <person name="Copeland A."/>
            <person name="Barry K.W."/>
            <person name="Cichocki N."/>
            <person name="Veneault-Fourrey C."/>
            <person name="LaButti K."/>
            <person name="Lindquist E.A."/>
            <person name="Lipzen A."/>
            <person name="Lundell T."/>
            <person name="Morin E."/>
            <person name="Murat C."/>
            <person name="Sun H."/>
            <person name="Tunlid A."/>
            <person name="Henrissat B."/>
            <person name="Grigoriev I.V."/>
            <person name="Hibbett D.S."/>
            <person name="Martin F."/>
            <person name="Nordberg H.P."/>
            <person name="Cantor M.N."/>
            <person name="Hua S.X."/>
        </authorList>
    </citation>
    <scope>NUCLEOTIDE SEQUENCE [LARGE SCALE GENOMIC DNA]</scope>
    <source>
        <strain evidence="3">h7</strain>
    </source>
</reference>
<dbReference type="EMBL" id="KN831771">
    <property type="protein sequence ID" value="KIM45978.1"/>
    <property type="molecule type" value="Genomic_DNA"/>
</dbReference>
<dbReference type="Proteomes" id="UP000053424">
    <property type="component" value="Unassembled WGS sequence"/>
</dbReference>
<keyword evidence="3" id="KW-1185">Reference proteome</keyword>
<evidence type="ECO:0000313" key="3">
    <source>
        <dbReference type="Proteomes" id="UP000053424"/>
    </source>
</evidence>
<protein>
    <submittedName>
        <fullName evidence="2">Uncharacterized protein</fullName>
    </submittedName>
</protein>
<organism evidence="2 3">
    <name type="scientific">Hebeloma cylindrosporum</name>
    <dbReference type="NCBI Taxonomy" id="76867"/>
    <lineage>
        <taxon>Eukaryota</taxon>
        <taxon>Fungi</taxon>
        <taxon>Dikarya</taxon>
        <taxon>Basidiomycota</taxon>
        <taxon>Agaricomycotina</taxon>
        <taxon>Agaricomycetes</taxon>
        <taxon>Agaricomycetidae</taxon>
        <taxon>Agaricales</taxon>
        <taxon>Agaricineae</taxon>
        <taxon>Hymenogastraceae</taxon>
        <taxon>Hebeloma</taxon>
    </lineage>
</organism>
<proteinExistence type="predicted"/>
<dbReference type="HOGENOM" id="CLU_2386416_0_0_1"/>
<accession>A0A0C2Y7Y7</accession>
<reference evidence="3" key="2">
    <citation type="submission" date="2015-01" db="EMBL/GenBank/DDBJ databases">
        <title>Evolutionary Origins and Diversification of the Mycorrhizal Mutualists.</title>
        <authorList>
            <consortium name="DOE Joint Genome Institute"/>
            <consortium name="Mycorrhizal Genomics Consortium"/>
            <person name="Kohler A."/>
            <person name="Kuo A."/>
            <person name="Nagy L.G."/>
            <person name="Floudas D."/>
            <person name="Copeland A."/>
            <person name="Barry K.W."/>
            <person name="Cichocki N."/>
            <person name="Veneault-Fourrey C."/>
            <person name="LaButti K."/>
            <person name="Lindquist E.A."/>
            <person name="Lipzen A."/>
            <person name="Lundell T."/>
            <person name="Morin E."/>
            <person name="Murat C."/>
            <person name="Riley R."/>
            <person name="Ohm R."/>
            <person name="Sun H."/>
            <person name="Tunlid A."/>
            <person name="Henrissat B."/>
            <person name="Grigoriev I.V."/>
            <person name="Hibbett D.S."/>
            <person name="Martin F."/>
        </authorList>
    </citation>
    <scope>NUCLEOTIDE SEQUENCE [LARGE SCALE GENOMIC DNA]</scope>
    <source>
        <strain evidence="3">h7</strain>
    </source>
</reference>
<name>A0A0C2Y7Y7_HEBCY</name>
<evidence type="ECO:0000313" key="2">
    <source>
        <dbReference type="EMBL" id="KIM45978.1"/>
    </source>
</evidence>
<evidence type="ECO:0000256" key="1">
    <source>
        <dbReference type="SAM" id="MobiDB-lite"/>
    </source>
</evidence>
<gene>
    <name evidence="2" type="ORF">M413DRAFT_299207</name>
</gene>
<feature type="region of interest" description="Disordered" evidence="1">
    <location>
        <begin position="1"/>
        <end position="35"/>
    </location>
</feature>